<accession>A0A0K0DAX7</accession>
<reference evidence="2" key="2">
    <citation type="submission" date="2017-02" db="UniProtKB">
        <authorList>
            <consortium name="WormBaseParasite"/>
        </authorList>
    </citation>
    <scope>IDENTIFICATION</scope>
</reference>
<name>A0A0K0DAX7_ANGCA</name>
<keyword evidence="1" id="KW-1185">Reference proteome</keyword>
<organism evidence="1 2">
    <name type="scientific">Angiostrongylus cantonensis</name>
    <name type="common">Rat lungworm</name>
    <dbReference type="NCBI Taxonomy" id="6313"/>
    <lineage>
        <taxon>Eukaryota</taxon>
        <taxon>Metazoa</taxon>
        <taxon>Ecdysozoa</taxon>
        <taxon>Nematoda</taxon>
        <taxon>Chromadorea</taxon>
        <taxon>Rhabditida</taxon>
        <taxon>Rhabditina</taxon>
        <taxon>Rhabditomorpha</taxon>
        <taxon>Strongyloidea</taxon>
        <taxon>Metastrongylidae</taxon>
        <taxon>Angiostrongylus</taxon>
    </lineage>
</organism>
<dbReference type="AlphaFoldDB" id="A0A0K0DAX7"/>
<evidence type="ECO:0000313" key="2">
    <source>
        <dbReference type="WBParaSite" id="ACAC_0000750301-mRNA-1"/>
    </source>
</evidence>
<reference evidence="1" key="1">
    <citation type="submission" date="2012-09" db="EMBL/GenBank/DDBJ databases">
        <authorList>
            <person name="Martin A.A."/>
        </authorList>
    </citation>
    <scope>NUCLEOTIDE SEQUENCE</scope>
</reference>
<proteinExistence type="predicted"/>
<sequence>MIRGRRRPAASAAAAAPLVGYGNRTGRRIVMRVNLGDHLVRSHIALKGWGDDDMTMLEGYGHLPVTSMLVGFIFI</sequence>
<dbReference type="Proteomes" id="UP000035642">
    <property type="component" value="Unassembled WGS sequence"/>
</dbReference>
<dbReference type="WBParaSite" id="ACAC_0000750301-mRNA-1">
    <property type="protein sequence ID" value="ACAC_0000750301-mRNA-1"/>
    <property type="gene ID" value="ACAC_0000750301"/>
</dbReference>
<protein>
    <submittedName>
        <fullName evidence="2">Galectin</fullName>
    </submittedName>
</protein>
<evidence type="ECO:0000313" key="1">
    <source>
        <dbReference type="Proteomes" id="UP000035642"/>
    </source>
</evidence>